<proteinExistence type="inferred from homology"/>
<evidence type="ECO:0000259" key="3">
    <source>
        <dbReference type="Pfam" id="PF00675"/>
    </source>
</evidence>
<evidence type="ECO:0000313" key="6">
    <source>
        <dbReference type="Proteomes" id="UP000183920"/>
    </source>
</evidence>
<dbReference type="PANTHER" id="PTHR11851">
    <property type="entry name" value="METALLOPROTEASE"/>
    <property type="match status" value="1"/>
</dbReference>
<evidence type="ECO:0000256" key="1">
    <source>
        <dbReference type="ARBA" id="ARBA00007261"/>
    </source>
</evidence>
<sequence length="932" mass="105407" precursor="true">MYRKLLIVSVSLSLLGCTASTPNQNDKSTLLLRPDVRHFTLDNGLDVYLLQRPQPGVEMRLLVKSGSVQEDEKQLGFSHFTEHMAFKGTTHFPGTTGFKQLESLGMKLGSHVNAVTSLNATTYKLSLPNANPIQIKTGLKILSDWAFEMTFDPIEFDKERPVIVEEWRLRQGIGFRINRQLEELRYYGSRYLDRDPIGDLEIVKHGDVKDAKRYYDTWYQPERMALVLVGNFNQGDAIADIKQLFNAKNSENKGIDDPAWHNFIDHKDLLVKTIFDKEQGSRILQFTLQRTLPAPLNSRQGQYEDLMDSLWLSILNQRFSTIVDNGLIASISANTQGAMLDARRSQQLMIAHPKGNDYQGALDILFTEVQRLASVPVTQEELDNARNAMLKRLSQQAAGEERYEHDYLANQITTAIELEMPIQTKKQALNLSYQLINKVTPETLSAYFSQYLKQSSPRVAVIGPDNDASLFNATKAAQRWQEIRQSNPGAFTLKTQAVVLDIKPELTGSIVSTQSLPIEKTQQWTLSNNVKVIVKNDSYLKDNIQVSLRIPGGSSLETNQSLGMVQWALKLPEVSGYGNYNARELALFTKQHQISLRPYSELLFHGFRGEAPIDELETLLTLMHLKVTSPQFNGEKLEQQKQAMALGLSKTPVERTFLDNINKESYQNGERLVVSPQGTWKQFTAQQLQQTNQMILGQPADMTLVISGPVNLNQVKPLVERWIASLPIRSEQRLFWTDPAINPKLTSFSKTYPIASSDKSMISIQYAAPAQWSQQRVLALNLLDTVISQRLRLNLREKAGGIYSLGFSEMLTKVPTSYYTGRLNFTASPERADELITLARKVVNEVKQSGITDKELQEAKNIWLTENSQVNDSASYWTEALAQVATDDQQYQRLLTDPAMIKTLTVNDINQVARQWLGENEKVFKLTPANKK</sequence>
<evidence type="ECO:0000256" key="2">
    <source>
        <dbReference type="SAM" id="SignalP"/>
    </source>
</evidence>
<dbReference type="PANTHER" id="PTHR11851:SF49">
    <property type="entry name" value="MITOCHONDRIAL-PROCESSING PEPTIDASE SUBUNIT ALPHA"/>
    <property type="match status" value="1"/>
</dbReference>
<dbReference type="PROSITE" id="PS51257">
    <property type="entry name" value="PROKAR_LIPOPROTEIN"/>
    <property type="match status" value="1"/>
</dbReference>
<evidence type="ECO:0000313" key="5">
    <source>
        <dbReference type="EMBL" id="CRL61997.1"/>
    </source>
</evidence>
<evidence type="ECO:0000259" key="4">
    <source>
        <dbReference type="Pfam" id="PF05193"/>
    </source>
</evidence>
<feature type="chain" id="PRO_5005195949" evidence="2">
    <location>
        <begin position="20"/>
        <end position="932"/>
    </location>
</feature>
<dbReference type="GO" id="GO:0046872">
    <property type="term" value="F:metal ion binding"/>
    <property type="evidence" value="ECO:0007669"/>
    <property type="project" value="InterPro"/>
</dbReference>
<dbReference type="Pfam" id="PF05193">
    <property type="entry name" value="Peptidase_M16_C"/>
    <property type="match status" value="2"/>
</dbReference>
<gene>
    <name evidence="5" type="ORF">BN1804_01758</name>
</gene>
<feature type="domain" description="Peptidase M16 N-terminal" evidence="3">
    <location>
        <begin position="53"/>
        <end position="166"/>
    </location>
</feature>
<dbReference type="InterPro" id="IPR011765">
    <property type="entry name" value="Pept_M16_N"/>
</dbReference>
<dbReference type="Proteomes" id="UP000183920">
    <property type="component" value="Unassembled WGS sequence"/>
</dbReference>
<comment type="similarity">
    <text evidence="1">Belongs to the peptidase M16 family.</text>
</comment>
<dbReference type="Gene3D" id="3.30.830.10">
    <property type="entry name" value="Metalloenzyme, LuxS/M16 peptidase-like"/>
    <property type="match status" value="4"/>
</dbReference>
<protein>
    <submittedName>
        <fullName evidence="5">Peptidase M16 inactive domain protein</fullName>
    </submittedName>
</protein>
<dbReference type="SUPFAM" id="SSF63411">
    <property type="entry name" value="LuxS/MPP-like metallohydrolase"/>
    <property type="match status" value="4"/>
</dbReference>
<dbReference type="AlphaFoldDB" id="A0A0G4Q7X9"/>
<dbReference type="InterPro" id="IPR011249">
    <property type="entry name" value="Metalloenz_LuxS/M16"/>
</dbReference>
<dbReference type="EMBL" id="CVRY01000003">
    <property type="protein sequence ID" value="CRL61997.1"/>
    <property type="molecule type" value="Genomic_DNA"/>
</dbReference>
<dbReference type="InterPro" id="IPR050361">
    <property type="entry name" value="MPP/UQCRC_Complex"/>
</dbReference>
<feature type="signal peptide" evidence="2">
    <location>
        <begin position="1"/>
        <end position="19"/>
    </location>
</feature>
<feature type="domain" description="Peptidase M16 C-terminal" evidence="4">
    <location>
        <begin position="209"/>
        <end position="389"/>
    </location>
</feature>
<reference evidence="6" key="1">
    <citation type="submission" date="2015-06" db="EMBL/GenBank/DDBJ databases">
        <authorList>
            <person name="Urmite Genomes"/>
        </authorList>
    </citation>
    <scope>NUCLEOTIDE SEQUENCE [LARGE SCALE GENOMIC DNA]</scope>
    <source>
        <strain evidence="6">CSUR P1867</strain>
    </source>
</reference>
<keyword evidence="2" id="KW-0732">Signal</keyword>
<dbReference type="Pfam" id="PF00675">
    <property type="entry name" value="Peptidase_M16"/>
    <property type="match status" value="1"/>
</dbReference>
<name>A0A0G4Q7X9_9GAMM</name>
<dbReference type="InterPro" id="IPR007863">
    <property type="entry name" value="Peptidase_M16_C"/>
</dbReference>
<accession>A0A0G4Q7X9</accession>
<feature type="domain" description="Peptidase M16 C-terminal" evidence="4">
    <location>
        <begin position="684"/>
        <end position="861"/>
    </location>
</feature>
<dbReference type="RefSeq" id="WP_072063743.1">
    <property type="nucleotide sequence ID" value="NZ_CVRY01000003.1"/>
</dbReference>
<organism evidence="5 6">
    <name type="scientific">Proteus penneri</name>
    <dbReference type="NCBI Taxonomy" id="102862"/>
    <lineage>
        <taxon>Bacteria</taxon>
        <taxon>Pseudomonadati</taxon>
        <taxon>Pseudomonadota</taxon>
        <taxon>Gammaproteobacteria</taxon>
        <taxon>Enterobacterales</taxon>
        <taxon>Morganellaceae</taxon>
        <taxon>Proteus</taxon>
    </lineage>
</organism>